<comment type="subcellular location">
    <subcellularLocation>
        <location evidence="1">Membrane</location>
    </subcellularLocation>
</comment>
<organism evidence="7 8">
    <name type="scientific">Vibrio eleionomae</name>
    <dbReference type="NCBI Taxonomy" id="2653505"/>
    <lineage>
        <taxon>Bacteria</taxon>
        <taxon>Pseudomonadati</taxon>
        <taxon>Pseudomonadota</taxon>
        <taxon>Gammaproteobacteria</taxon>
        <taxon>Vibrionales</taxon>
        <taxon>Vibrionaceae</taxon>
        <taxon>Vibrio</taxon>
    </lineage>
</organism>
<evidence type="ECO:0000256" key="3">
    <source>
        <dbReference type="ARBA" id="ARBA00022989"/>
    </source>
</evidence>
<dbReference type="Gene3D" id="2.30.30.60">
    <property type="match status" value="1"/>
</dbReference>
<keyword evidence="8" id="KW-1185">Reference proteome</keyword>
<name>A0A7X4RUL7_9VIBR</name>
<reference evidence="7 8" key="1">
    <citation type="submission" date="2019-10" db="EMBL/GenBank/DDBJ databases">
        <title>Vibrio sp. nov. isolated from a shrimp pond.</title>
        <authorList>
            <person name="Gomez-Gil B."/>
            <person name="Enciso-Ibarra J."/>
            <person name="Enciso-Ibarra K."/>
            <person name="Bolan-Mejia C."/>
        </authorList>
    </citation>
    <scope>NUCLEOTIDE SEQUENCE [LARGE SCALE GENOMIC DNA]</scope>
    <source>
        <strain evidence="7 8">CAIM 722</strain>
    </source>
</reference>
<proteinExistence type="predicted"/>
<evidence type="ECO:0000259" key="6">
    <source>
        <dbReference type="Pfam" id="PF00924"/>
    </source>
</evidence>
<keyword evidence="3 5" id="KW-1133">Transmembrane helix</keyword>
<evidence type="ECO:0000256" key="4">
    <source>
        <dbReference type="ARBA" id="ARBA00023136"/>
    </source>
</evidence>
<dbReference type="PANTHER" id="PTHR30566:SF27">
    <property type="entry name" value="MECHANOSENSITIVE ION CHANNEL PROTEIN"/>
    <property type="match status" value="1"/>
</dbReference>
<evidence type="ECO:0000256" key="5">
    <source>
        <dbReference type="SAM" id="Phobius"/>
    </source>
</evidence>
<evidence type="ECO:0000256" key="2">
    <source>
        <dbReference type="ARBA" id="ARBA00022692"/>
    </source>
</evidence>
<sequence>MDKFNAVIDFLMTYKLVFTALILLVMGLARSFLLRLIRGDVSFLSEDQRKWMSRTKNGMFASTLLVLFVLWQSEINQFALSVTAIAVAIVVASKEIILCLTGSIQRASSRSFRVGDWIEVGQLSGEVIDHNMMATVIQEIDLLHGQYHYTGKTATLPNSMFFTYPVKNLNFMKRYVFHNFNIIVPHFVNLYPLLPDLYLRINEHFSHFIDVARRYNSMIEKHAGVDLPSAEPHIDIGSAGAGEQSVHFMIFCPTEKANEFEQKIRQDFMELFTLAYPTLCEKTALTPPSDEVVVDDVKETEKKKPVKQTPNQGPLATKMRYYMTSLLRR</sequence>
<dbReference type="EMBL" id="WEKT01000021">
    <property type="protein sequence ID" value="MZI93996.1"/>
    <property type="molecule type" value="Genomic_DNA"/>
</dbReference>
<evidence type="ECO:0000313" key="8">
    <source>
        <dbReference type="Proteomes" id="UP000462621"/>
    </source>
</evidence>
<dbReference type="GO" id="GO:0016020">
    <property type="term" value="C:membrane"/>
    <property type="evidence" value="ECO:0007669"/>
    <property type="project" value="UniProtKB-SubCell"/>
</dbReference>
<dbReference type="InterPro" id="IPR006685">
    <property type="entry name" value="MscS_channel_2nd"/>
</dbReference>
<dbReference type="Proteomes" id="UP000462621">
    <property type="component" value="Unassembled WGS sequence"/>
</dbReference>
<feature type="transmembrane region" description="Helical" evidence="5">
    <location>
        <begin position="12"/>
        <end position="34"/>
    </location>
</feature>
<dbReference type="Pfam" id="PF00924">
    <property type="entry name" value="MS_channel_2nd"/>
    <property type="match status" value="1"/>
</dbReference>
<dbReference type="GO" id="GO:0008381">
    <property type="term" value="F:mechanosensitive monoatomic ion channel activity"/>
    <property type="evidence" value="ECO:0007669"/>
    <property type="project" value="UniProtKB-ARBA"/>
</dbReference>
<protein>
    <submittedName>
        <fullName evidence="7">Mechanosensitive ion channel</fullName>
    </submittedName>
</protein>
<dbReference type="AlphaFoldDB" id="A0A7X4RUL7"/>
<keyword evidence="4 5" id="KW-0472">Membrane</keyword>
<evidence type="ECO:0000313" key="7">
    <source>
        <dbReference type="EMBL" id="MZI93996.1"/>
    </source>
</evidence>
<dbReference type="InterPro" id="IPR010920">
    <property type="entry name" value="LSM_dom_sf"/>
</dbReference>
<evidence type="ECO:0000256" key="1">
    <source>
        <dbReference type="ARBA" id="ARBA00004370"/>
    </source>
</evidence>
<dbReference type="SUPFAM" id="SSF50182">
    <property type="entry name" value="Sm-like ribonucleoproteins"/>
    <property type="match status" value="1"/>
</dbReference>
<dbReference type="RefSeq" id="WP_161155979.1">
    <property type="nucleotide sequence ID" value="NZ_WEKT01000021.1"/>
</dbReference>
<dbReference type="PANTHER" id="PTHR30566">
    <property type="entry name" value="YNAI-RELATED MECHANOSENSITIVE ION CHANNEL"/>
    <property type="match status" value="1"/>
</dbReference>
<dbReference type="InterPro" id="IPR023408">
    <property type="entry name" value="MscS_beta-dom_sf"/>
</dbReference>
<feature type="domain" description="Mechanosensitive ion channel MscS" evidence="6">
    <location>
        <begin position="100"/>
        <end position="170"/>
    </location>
</feature>
<accession>A0A7X4RUL7</accession>
<keyword evidence="2 5" id="KW-0812">Transmembrane</keyword>
<gene>
    <name evidence="7" type="ORF">F9817_12410</name>
</gene>
<comment type="caution">
    <text evidence="7">The sequence shown here is derived from an EMBL/GenBank/DDBJ whole genome shotgun (WGS) entry which is preliminary data.</text>
</comment>